<keyword evidence="2" id="KW-1185">Reference proteome</keyword>
<gene>
    <name evidence="1" type="ORF">FGO68_gene2849</name>
</gene>
<organism evidence="1 2">
    <name type="scientific">Halteria grandinella</name>
    <dbReference type="NCBI Taxonomy" id="5974"/>
    <lineage>
        <taxon>Eukaryota</taxon>
        <taxon>Sar</taxon>
        <taxon>Alveolata</taxon>
        <taxon>Ciliophora</taxon>
        <taxon>Intramacronucleata</taxon>
        <taxon>Spirotrichea</taxon>
        <taxon>Stichotrichia</taxon>
        <taxon>Sporadotrichida</taxon>
        <taxon>Halteriidae</taxon>
        <taxon>Halteria</taxon>
    </lineage>
</organism>
<dbReference type="Proteomes" id="UP000785679">
    <property type="component" value="Unassembled WGS sequence"/>
</dbReference>
<comment type="caution">
    <text evidence="1">The sequence shown here is derived from an EMBL/GenBank/DDBJ whole genome shotgun (WGS) entry which is preliminary data.</text>
</comment>
<evidence type="ECO:0000313" key="2">
    <source>
        <dbReference type="Proteomes" id="UP000785679"/>
    </source>
</evidence>
<evidence type="ECO:0000313" key="1">
    <source>
        <dbReference type="EMBL" id="TNV87137.1"/>
    </source>
</evidence>
<reference evidence="1" key="1">
    <citation type="submission" date="2019-06" db="EMBL/GenBank/DDBJ databases">
        <authorList>
            <person name="Zheng W."/>
        </authorList>
    </citation>
    <scope>NUCLEOTIDE SEQUENCE</scope>
    <source>
        <strain evidence="1">QDHG01</strain>
    </source>
</reference>
<dbReference type="AlphaFoldDB" id="A0A8J8T962"/>
<protein>
    <submittedName>
        <fullName evidence="1">Uncharacterized protein</fullName>
    </submittedName>
</protein>
<proteinExistence type="predicted"/>
<dbReference type="EMBL" id="RRYP01000611">
    <property type="protein sequence ID" value="TNV87137.1"/>
    <property type="molecule type" value="Genomic_DNA"/>
</dbReference>
<accession>A0A8J8T962</accession>
<name>A0A8J8T962_HALGN</name>
<sequence length="209" mass="24016">MRFDGYIEKDCSFLQQIYALPYFETLEIINSKLQLLNLGFQSFKNIQSFIFMDSKLINKEDSSLGHVIINDLHHLYSNMPALKSLTITFDSCFELETIIFTNLLSLQQIETITLLQSKISCDVVPTHKLLFIASALKLPILTKLDIRVHKLIIQVKDKSVATNAKHLFEEMYNECKVKIVDAMMVIRSKQEGDVWSISVGQILIEMPIE</sequence>